<dbReference type="OrthoDB" id="7064562at2"/>
<accession>M7XE71</accession>
<comment type="caution">
    <text evidence="1">The sequence shown here is derived from an EMBL/GenBank/DDBJ whole genome shotgun (WGS) entry which is preliminary data.</text>
</comment>
<name>M7XE71_9BACT</name>
<dbReference type="STRING" id="1239962.C943_00839"/>
<keyword evidence="2" id="KW-1185">Reference proteome</keyword>
<evidence type="ECO:0000313" key="2">
    <source>
        <dbReference type="Proteomes" id="UP000010953"/>
    </source>
</evidence>
<dbReference type="RefSeq" id="WP_008628096.1">
    <property type="nucleotide sequence ID" value="NZ_AMZY02000011.1"/>
</dbReference>
<protein>
    <submittedName>
        <fullName evidence="1">Uncharacterized protein</fullName>
    </submittedName>
</protein>
<gene>
    <name evidence="1" type="ORF">C943_00839</name>
</gene>
<organism evidence="1 2">
    <name type="scientific">Mariniradius saccharolyticus AK6</name>
    <dbReference type="NCBI Taxonomy" id="1239962"/>
    <lineage>
        <taxon>Bacteria</taxon>
        <taxon>Pseudomonadati</taxon>
        <taxon>Bacteroidota</taxon>
        <taxon>Cytophagia</taxon>
        <taxon>Cytophagales</taxon>
        <taxon>Cyclobacteriaceae</taxon>
        <taxon>Mariniradius</taxon>
    </lineage>
</organism>
<dbReference type="AlphaFoldDB" id="M7XE71"/>
<sequence>MNKWKIAFWVCLTVLLLVTAVGVYSIIDQAVTLTYQKEGYTDTENDLDNLIEIINKTDLTKTQIQKELKDHKLYEYMDFNSDTISLDRVLLVFENNKLKNVTKQW</sequence>
<dbReference type="InParanoid" id="M7XE71"/>
<dbReference type="Proteomes" id="UP000010953">
    <property type="component" value="Unassembled WGS sequence"/>
</dbReference>
<proteinExistence type="predicted"/>
<dbReference type="EMBL" id="AMZY02000011">
    <property type="protein sequence ID" value="EMS32833.1"/>
    <property type="molecule type" value="Genomic_DNA"/>
</dbReference>
<reference evidence="1" key="1">
    <citation type="submission" date="2013-01" db="EMBL/GenBank/DDBJ databases">
        <title>Genome assembly of Mariniradius saccharolyticus AK6.</title>
        <authorList>
            <person name="Vaidya B."/>
            <person name="Khatri I."/>
            <person name="Tanuku N.R.S."/>
            <person name="Subramanian S."/>
            <person name="Pinnaka A."/>
        </authorList>
    </citation>
    <scope>NUCLEOTIDE SEQUENCE [LARGE SCALE GENOMIC DNA]</scope>
    <source>
        <strain evidence="1">AK6</strain>
    </source>
</reference>
<evidence type="ECO:0000313" key="1">
    <source>
        <dbReference type="EMBL" id="EMS32833.1"/>
    </source>
</evidence>